<dbReference type="InterPro" id="IPR055072">
    <property type="entry name" value="Ferlin_DSRM"/>
</dbReference>
<dbReference type="CDD" id="cd08374">
    <property type="entry name" value="C2F_Ferlin"/>
    <property type="match status" value="1"/>
</dbReference>
<dbReference type="InterPro" id="IPR000008">
    <property type="entry name" value="C2_dom"/>
</dbReference>
<dbReference type="GO" id="GO:0034703">
    <property type="term" value="C:cation channel complex"/>
    <property type="evidence" value="ECO:0007669"/>
    <property type="project" value="UniProtKB-ARBA"/>
</dbReference>
<keyword evidence="5" id="KW-0677">Repeat</keyword>
<dbReference type="InterPro" id="IPR036770">
    <property type="entry name" value="Ankyrin_rpt-contain_sf"/>
</dbReference>
<proteinExistence type="predicted"/>
<evidence type="ECO:0000256" key="10">
    <source>
        <dbReference type="ARBA" id="ARBA00023180"/>
    </source>
</evidence>
<accession>A0A182FED1</accession>
<dbReference type="VEuPathDB" id="VectorBase:AALB20_031142"/>
<comment type="subcellular location">
    <subcellularLocation>
        <location evidence="1">Membrane</location>
        <topology evidence="1">Multi-pass membrane protein</topology>
    </subcellularLocation>
</comment>
<keyword evidence="7" id="KW-0040">ANK repeat</keyword>
<keyword evidence="4" id="KW-0812">Transmembrane</keyword>
<dbReference type="Pfam" id="PF22901">
    <property type="entry name" value="dsrm_Ferlin"/>
    <property type="match status" value="1"/>
</dbReference>
<dbReference type="SMART" id="SM00248">
    <property type="entry name" value="ANK"/>
    <property type="match status" value="15"/>
</dbReference>
<dbReference type="Gene3D" id="2.60.40.150">
    <property type="entry name" value="C2 domain"/>
    <property type="match status" value="2"/>
</dbReference>
<dbReference type="PRINTS" id="PR01415">
    <property type="entry name" value="ANKYRIN"/>
</dbReference>
<dbReference type="PANTHER" id="PTHR47143:SF1">
    <property type="entry name" value="ION_TRANS DOMAIN-CONTAINING PROTEIN"/>
    <property type="match status" value="1"/>
</dbReference>
<dbReference type="Proteomes" id="UP000069272">
    <property type="component" value="Chromosome 3L"/>
</dbReference>
<dbReference type="EnsemblMetazoa" id="AALB004872-RA">
    <property type="protein sequence ID" value="AALB004872-PA"/>
    <property type="gene ID" value="AALB004872"/>
</dbReference>
<name>A0A182FED1_ANOAL</name>
<dbReference type="InterPro" id="IPR035892">
    <property type="entry name" value="C2_domain_sf"/>
</dbReference>
<dbReference type="CDD" id="cd04037">
    <property type="entry name" value="C2E_Ferlin"/>
    <property type="match status" value="1"/>
</dbReference>
<keyword evidence="2" id="KW-0813">Transport</keyword>
<evidence type="ECO:0000256" key="4">
    <source>
        <dbReference type="ARBA" id="ARBA00022692"/>
    </source>
</evidence>
<dbReference type="GO" id="GO:0005216">
    <property type="term" value="F:monoatomic ion channel activity"/>
    <property type="evidence" value="ECO:0007669"/>
    <property type="project" value="InterPro"/>
</dbReference>
<dbReference type="SUPFAM" id="SSF48403">
    <property type="entry name" value="Ankyrin repeat"/>
    <property type="match status" value="2"/>
</dbReference>
<keyword evidence="8" id="KW-0406">Ion transport</keyword>
<keyword evidence="10" id="KW-0325">Glycoprotein</keyword>
<evidence type="ECO:0000259" key="12">
    <source>
        <dbReference type="PROSITE" id="PS50004"/>
    </source>
</evidence>
<dbReference type="PANTHER" id="PTHR47143">
    <property type="entry name" value="TRANSIENT RECEPTOR POTENTIAL CATION CHANNEL PROTEIN PAINLESS"/>
    <property type="match status" value="1"/>
</dbReference>
<evidence type="ECO:0000256" key="9">
    <source>
        <dbReference type="ARBA" id="ARBA00023136"/>
    </source>
</evidence>
<dbReference type="InterPro" id="IPR002110">
    <property type="entry name" value="Ankyrin_rpt"/>
</dbReference>
<dbReference type="VEuPathDB" id="VectorBase:AALB20_030925"/>
<dbReference type="Pfam" id="PF12796">
    <property type="entry name" value="Ank_2"/>
    <property type="match status" value="5"/>
</dbReference>
<dbReference type="SUPFAM" id="SSF49562">
    <property type="entry name" value="C2 domain (Calcium/lipid-binding domain, CaLB)"/>
    <property type="match status" value="2"/>
</dbReference>
<evidence type="ECO:0000256" key="8">
    <source>
        <dbReference type="ARBA" id="ARBA00023065"/>
    </source>
</evidence>
<dbReference type="VEuPathDB" id="VectorBase:AALB20_029722"/>
<dbReference type="InterPro" id="IPR009003">
    <property type="entry name" value="Peptidase_S1_PA"/>
</dbReference>
<dbReference type="Gene3D" id="1.25.40.20">
    <property type="entry name" value="Ankyrin repeat-containing domain"/>
    <property type="match status" value="3"/>
</dbReference>
<evidence type="ECO:0000256" key="11">
    <source>
        <dbReference type="ARBA" id="ARBA00023303"/>
    </source>
</evidence>
<dbReference type="Pfam" id="PF00023">
    <property type="entry name" value="Ank"/>
    <property type="match status" value="1"/>
</dbReference>
<dbReference type="InterPro" id="IPR043504">
    <property type="entry name" value="Peptidase_S1_PA_chymotrypsin"/>
</dbReference>
<evidence type="ECO:0000256" key="7">
    <source>
        <dbReference type="ARBA" id="ARBA00023043"/>
    </source>
</evidence>
<dbReference type="PROSITE" id="PS50004">
    <property type="entry name" value="C2"/>
    <property type="match status" value="2"/>
</dbReference>
<feature type="domain" description="C2" evidence="12">
    <location>
        <begin position="368"/>
        <end position="515"/>
    </location>
</feature>
<evidence type="ECO:0000256" key="2">
    <source>
        <dbReference type="ARBA" id="ARBA00022448"/>
    </source>
</evidence>
<keyword evidence="11" id="KW-0407">Ion channel</keyword>
<reference evidence="13 14" key="1">
    <citation type="journal article" date="2017" name="G3 (Bethesda)">
        <title>The Physical Genome Mapping of Anopheles albimanus Corrected Scaffold Misassemblies and Identified Interarm Rearrangements in Genus Anopheles.</title>
        <authorList>
            <person name="Artemov G.N."/>
            <person name="Peery A.N."/>
            <person name="Jiang X."/>
            <person name="Tu Z."/>
            <person name="Stegniy V.N."/>
            <person name="Sharakhova M.V."/>
            <person name="Sharakhov I.V."/>
        </authorList>
    </citation>
    <scope>NUCLEOTIDE SEQUENCE [LARGE SCALE GENOMIC DNA]</scope>
    <source>
        <strain evidence="13 14">ALBI9_A</strain>
    </source>
</reference>
<keyword evidence="9" id="KW-0472">Membrane</keyword>
<keyword evidence="6" id="KW-1133">Transmembrane helix</keyword>
<organism evidence="13 14">
    <name type="scientific">Anopheles albimanus</name>
    <name type="common">New world malaria mosquito</name>
    <dbReference type="NCBI Taxonomy" id="7167"/>
    <lineage>
        <taxon>Eukaryota</taxon>
        <taxon>Metazoa</taxon>
        <taxon>Ecdysozoa</taxon>
        <taxon>Arthropoda</taxon>
        <taxon>Hexapoda</taxon>
        <taxon>Insecta</taxon>
        <taxon>Pterygota</taxon>
        <taxon>Neoptera</taxon>
        <taxon>Endopterygota</taxon>
        <taxon>Diptera</taxon>
        <taxon>Nematocera</taxon>
        <taxon>Culicoidea</taxon>
        <taxon>Culicidae</taxon>
        <taxon>Anophelinae</taxon>
        <taxon>Anopheles</taxon>
    </lineage>
</organism>
<dbReference type="STRING" id="7167.A0A182FED1"/>
<evidence type="ECO:0000256" key="5">
    <source>
        <dbReference type="ARBA" id="ARBA00022737"/>
    </source>
</evidence>
<evidence type="ECO:0000313" key="14">
    <source>
        <dbReference type="Proteomes" id="UP000069272"/>
    </source>
</evidence>
<dbReference type="Gene3D" id="2.40.10.10">
    <property type="entry name" value="Trypsin-like serine proteases"/>
    <property type="match status" value="1"/>
</dbReference>
<reference evidence="13" key="2">
    <citation type="submission" date="2022-08" db="UniProtKB">
        <authorList>
            <consortium name="EnsemblMetazoa"/>
        </authorList>
    </citation>
    <scope>IDENTIFICATION</scope>
    <source>
        <strain evidence="13">STECLA/ALBI9_A</strain>
    </source>
</reference>
<dbReference type="PROSITE" id="PS50088">
    <property type="entry name" value="ANK_REPEAT"/>
    <property type="match status" value="11"/>
</dbReference>
<keyword evidence="14" id="KW-1185">Reference proteome</keyword>
<dbReference type="InterPro" id="IPR037725">
    <property type="entry name" value="C2F_Ferlin"/>
</dbReference>
<evidence type="ECO:0000256" key="6">
    <source>
        <dbReference type="ARBA" id="ARBA00022989"/>
    </source>
</evidence>
<dbReference type="VEuPathDB" id="VectorBase:AALB004872"/>
<keyword evidence="3" id="KW-0716">Sensory transduction</keyword>
<dbReference type="SUPFAM" id="SSF50494">
    <property type="entry name" value="Trypsin-like serine proteases"/>
    <property type="match status" value="1"/>
</dbReference>
<sequence length="1921" mass="216679">MKGITVQELLNQRGILVDWEHPENVPSSSVLKWKALSVIDLENCRSRLPEKFHYALENEVFCAKRQDIGANIYPGDGGGGLAFLKDGVWYLQGLFSFAPNKLLDNDKVGRIGNTLTPHWEQSLQLRNVPFVAPKDETNSGINEQACTLILILHSNSHQSALNLTSRDIMSDSDAYIFLSFGDHCVRDRAYYIPNQASPVFGRRFELKGTLPRDQMLKLSIYDRDYASPDDLIGSTYIDIEDRHYSHHRPGFGLPKRYCTSVGYQQWRHQWKPSQMLNAYVRQHNLPEPVIDGERIVIGSTELQAAELDPHESHGEQLCLLALRNLERIPGAPRLTPEHVETRSLYHPARGGIEQGKVQLWVEVYEPNEPHPRPLDITPQPPEPYELRLIVWNTAAVVLDERNIFGTEMSDIYVKCWLQELQEAQRTDVHYRSLTGEGNFNWRMIFPFRYSPADGMMVIRRKKAFCEQFDTELKFPPVLTVQIWDNDSFSADDFLGTLELNLARLPVPARTADRCDRKLRPSAGPGLSLPGSARNDGNRERFINLFDREQQQQRVRGWFPLYGHHVRLRSSESQRHDDSTPRGITLTVRTSFLGIQQKFLASAGRPEISFHWLQQPGKTFQRLLWPRVRKSALYLGAIVAFGLLLYGLLVNLPSLLLLLLPASSSRSSTIVDWLLARLRLPSAHLMPNSKVHQIGGHDNNELQAILTQPAEAEVCLLSDSPYRILRAAESGNLDEFIRLYEADNNRLAVKDSKGRTAAHQAAARNRVNILAFIHQQGGNVNAQDMIGNTPLHAAVENDSLDAVEFLLKIPVATNILNEKKLAPVHLATEQNKVSALQVMGKYREVIDIQQGGEHGRTALHLAAIYDNEECARILISEFGACPRKPCNNGYYPIHEAAKNASSKTMEVFFQWGESKGCTREEMISFYDSEGNVPLHSAVHGGDIKAVELCLKSGAKISTQQHDLSTPVHLAAAQGAIEIVKLMFRMQPLEKRISLNCTDIQKMTPLHCAAMFDHPEIVEYLVREGADINAMDKEKRSPLLLSSSRGGWRTVMSLIRLGANISLKDANSRNVLHLVIMNGGCLDEFAKEVCHTQSEMCLLQLLNEKDDAGCSPLHYASREGHIRSLENLIRLGACINLKNNNNESPLHFAARYGRYNTVRQLLDSEKGTFIINESDGEGLTPLHIASQQGHTRVVQMLLNRGALLHRDHNGRNPLHLAAMSGYTQTIELLHSVHSHLLDQVDKDGNTALHLATMENKPNAVVLLLSLGCKLLHNYMDMSAIDYAIYYKYPEAALAMATHEERSIEVMALKSDKHPCVTLALIASMPRVFEAVQDNCITKANCKKDSKSFYIRYSFSCLQCPALYAQMDARTGEAVQISKPIPLPALNIKYSFGAYQKSQEAIAEIRKTLNDPKWRPPPLHVVNAMVSHGRVELLAHPLSQKYLQMKWNSYGKYFHLANLLFYSVFLFFVTLFTSQLMRNAAPLIHASAGNDTQGDPAAVGGTQQVLSLRSALARSRGYNSYAPPTIATNRTDSTSALAPPEIVEHMELTTTTFVSGIGIIIYIVVNALRELLQVYQQKWHYLLEPNNFISWILYTSALIMVWPMFADGQCYSVNYSAASITVFLSWFNLLLFLQRFDQIGIYVVMFLEILQTLIKVLIVFSILIIAFGLAFYILLSKVTEPQVNHLSFSSIPMSLVRTFSMMLGEMDFVGTFVQPFHVGDLPFPLPSFVILCLFMILMPILLMNLLIGLAVGDIESVRRNAQLKRLAMQVVLHTELERKLPQMWLEMVDKMELIEYPNEKKCKLGFLDSVLRKWFCNPFTDDYKGGLDLVFDNTEDYLAVELEKQKRKLRDIGTALDAQHQLLRLIVQKMEIKTEADDVDEGVPTSDFKGVSGLLTANRTSRWSSPRIRKKLGATLSFNKSITK</sequence>
<evidence type="ECO:0000256" key="1">
    <source>
        <dbReference type="ARBA" id="ARBA00004141"/>
    </source>
</evidence>
<dbReference type="Pfam" id="PF00520">
    <property type="entry name" value="Ion_trans"/>
    <property type="match status" value="1"/>
</dbReference>
<dbReference type="InterPro" id="IPR052076">
    <property type="entry name" value="TRP_cation_channel"/>
</dbReference>
<dbReference type="Pfam" id="PF00168">
    <property type="entry name" value="C2"/>
    <property type="match status" value="1"/>
</dbReference>
<dbReference type="SMART" id="SM00239">
    <property type="entry name" value="C2"/>
    <property type="match status" value="2"/>
</dbReference>
<protein>
    <recommendedName>
        <fullName evidence="12">C2 domain-containing protein</fullName>
    </recommendedName>
</protein>
<dbReference type="PROSITE" id="PS50297">
    <property type="entry name" value="ANK_REP_REGION"/>
    <property type="match status" value="10"/>
</dbReference>
<evidence type="ECO:0000256" key="3">
    <source>
        <dbReference type="ARBA" id="ARBA00022606"/>
    </source>
</evidence>
<dbReference type="InterPro" id="IPR005821">
    <property type="entry name" value="Ion_trans_dom"/>
</dbReference>
<evidence type="ECO:0000313" key="13">
    <source>
        <dbReference type="EnsemblMetazoa" id="AALB004872-PA"/>
    </source>
</evidence>
<feature type="domain" description="C2" evidence="12">
    <location>
        <begin position="133"/>
        <end position="252"/>
    </location>
</feature>
<dbReference type="InterPro" id="IPR037724">
    <property type="entry name" value="C2E_Ferlin"/>
</dbReference>